<name>A0ABC8KRE1_ERUVS</name>
<dbReference type="InterPro" id="IPR017930">
    <property type="entry name" value="Myb_dom"/>
</dbReference>
<reference evidence="10 11" key="1">
    <citation type="submission" date="2022-03" db="EMBL/GenBank/DDBJ databases">
        <authorList>
            <person name="Macdonald S."/>
            <person name="Ahmed S."/>
            <person name="Newling K."/>
        </authorList>
    </citation>
    <scope>NUCLEOTIDE SEQUENCE [LARGE SCALE GENOMIC DNA]</scope>
</reference>
<dbReference type="Pfam" id="PF00249">
    <property type="entry name" value="Myb_DNA-binding"/>
    <property type="match status" value="2"/>
</dbReference>
<dbReference type="AlphaFoldDB" id="A0ABC8KRE1"/>
<comment type="caution">
    <text evidence="10">The sequence shown here is derived from an EMBL/GenBank/DDBJ whole genome shotgun (WGS) entry which is preliminary data.</text>
</comment>
<dbReference type="FunFam" id="1.10.10.60:FF:000121">
    <property type="entry name" value="Myb transcription factor"/>
    <property type="match status" value="1"/>
</dbReference>
<dbReference type="SUPFAM" id="SSF46689">
    <property type="entry name" value="Homeodomain-like"/>
    <property type="match status" value="1"/>
</dbReference>
<sequence>MGRAPCCEKVGMKKGRWTAEEDQILSDYIRSNGEGSWRALPKNAGLKRCGKSCRLRWINYLRSDLKRGNITPEEEDLIVKLHSTLGNRWSIIASKLPGRTDNEIKNYWNSHLSRKLHNFIKKSTVANIVVNVHPHPSMPPPNRRPGRTSRSAMKPKFTSNPENSKNPANNHVKANQNNVDLPMATKKNGEEGEKEALNVLSSCSMSGAERAGLVPRDYDGYCNKSINEDDGVLCFNDDIFDTCFLSNESDAVNVFPSESNNLEDSNQKKGFAASHIDTMADGFIDWDYVCGDGQSICDDGSVFSWLLEGEKLESNGFGEPLDIDEENAMFAWLFS</sequence>
<keyword evidence="5" id="KW-0804">Transcription</keyword>
<feature type="compositionally biased region" description="Polar residues" evidence="7">
    <location>
        <begin position="157"/>
        <end position="179"/>
    </location>
</feature>
<evidence type="ECO:0000256" key="7">
    <source>
        <dbReference type="SAM" id="MobiDB-lite"/>
    </source>
</evidence>
<evidence type="ECO:0000256" key="3">
    <source>
        <dbReference type="ARBA" id="ARBA00023015"/>
    </source>
</evidence>
<feature type="domain" description="HTH myb-type" evidence="9">
    <location>
        <begin position="62"/>
        <end position="116"/>
    </location>
</feature>
<dbReference type="InterPro" id="IPR001005">
    <property type="entry name" value="SANT/Myb"/>
</dbReference>
<dbReference type="PROSITE" id="PS50090">
    <property type="entry name" value="MYB_LIKE"/>
    <property type="match status" value="2"/>
</dbReference>
<gene>
    <name evidence="10" type="ORF">ERUC_LOCUS25753</name>
</gene>
<dbReference type="GO" id="GO:0045893">
    <property type="term" value="P:positive regulation of DNA-templated transcription"/>
    <property type="evidence" value="ECO:0007669"/>
    <property type="project" value="UniProtKB-ARBA"/>
</dbReference>
<dbReference type="FunFam" id="1.10.10.60:FF:000231">
    <property type="entry name" value="Myb transcription factor"/>
    <property type="match status" value="1"/>
</dbReference>
<accession>A0ABC8KRE1</accession>
<dbReference type="Gene3D" id="1.10.10.60">
    <property type="entry name" value="Homeodomain-like"/>
    <property type="match status" value="2"/>
</dbReference>
<evidence type="ECO:0000313" key="10">
    <source>
        <dbReference type="EMBL" id="CAH8359997.1"/>
    </source>
</evidence>
<evidence type="ECO:0000256" key="6">
    <source>
        <dbReference type="ARBA" id="ARBA00023242"/>
    </source>
</evidence>
<comment type="subcellular location">
    <subcellularLocation>
        <location evidence="1">Nucleus</location>
    </subcellularLocation>
</comment>
<dbReference type="InterPro" id="IPR015495">
    <property type="entry name" value="Myb_TF_plants"/>
</dbReference>
<dbReference type="InterPro" id="IPR009057">
    <property type="entry name" value="Homeodomain-like_sf"/>
</dbReference>
<organism evidence="10 11">
    <name type="scientific">Eruca vesicaria subsp. sativa</name>
    <name type="common">Garden rocket</name>
    <name type="synonym">Eruca sativa</name>
    <dbReference type="NCBI Taxonomy" id="29727"/>
    <lineage>
        <taxon>Eukaryota</taxon>
        <taxon>Viridiplantae</taxon>
        <taxon>Streptophyta</taxon>
        <taxon>Embryophyta</taxon>
        <taxon>Tracheophyta</taxon>
        <taxon>Spermatophyta</taxon>
        <taxon>Magnoliopsida</taxon>
        <taxon>eudicotyledons</taxon>
        <taxon>Gunneridae</taxon>
        <taxon>Pentapetalae</taxon>
        <taxon>rosids</taxon>
        <taxon>malvids</taxon>
        <taxon>Brassicales</taxon>
        <taxon>Brassicaceae</taxon>
        <taxon>Brassiceae</taxon>
        <taxon>Eruca</taxon>
    </lineage>
</organism>
<dbReference type="PROSITE" id="PS51294">
    <property type="entry name" value="HTH_MYB"/>
    <property type="match status" value="2"/>
</dbReference>
<keyword evidence="3" id="KW-0805">Transcription regulation</keyword>
<dbReference type="PANTHER" id="PTHR47999">
    <property type="entry name" value="TRANSCRIPTION FACTOR MYB8-RELATED-RELATED"/>
    <property type="match status" value="1"/>
</dbReference>
<feature type="domain" description="Myb-like" evidence="8">
    <location>
        <begin position="62"/>
        <end position="112"/>
    </location>
</feature>
<feature type="domain" description="HTH myb-type" evidence="9">
    <location>
        <begin position="9"/>
        <end position="61"/>
    </location>
</feature>
<keyword evidence="4" id="KW-0238">DNA-binding</keyword>
<evidence type="ECO:0000256" key="1">
    <source>
        <dbReference type="ARBA" id="ARBA00004123"/>
    </source>
</evidence>
<keyword evidence="11" id="KW-1185">Reference proteome</keyword>
<keyword evidence="2" id="KW-0677">Repeat</keyword>
<dbReference type="PANTHER" id="PTHR47999:SF111">
    <property type="entry name" value="TRANSCRIPTION FACTOR MYB11-RELATED"/>
    <property type="match status" value="1"/>
</dbReference>
<evidence type="ECO:0000256" key="5">
    <source>
        <dbReference type="ARBA" id="ARBA00023163"/>
    </source>
</evidence>
<dbReference type="CDD" id="cd00167">
    <property type="entry name" value="SANT"/>
    <property type="match status" value="2"/>
</dbReference>
<evidence type="ECO:0000313" key="11">
    <source>
        <dbReference type="Proteomes" id="UP001642260"/>
    </source>
</evidence>
<feature type="region of interest" description="Disordered" evidence="7">
    <location>
        <begin position="132"/>
        <end position="179"/>
    </location>
</feature>
<dbReference type="SMART" id="SM00717">
    <property type="entry name" value="SANT"/>
    <property type="match status" value="2"/>
</dbReference>
<evidence type="ECO:0000256" key="4">
    <source>
        <dbReference type="ARBA" id="ARBA00023125"/>
    </source>
</evidence>
<dbReference type="GO" id="GO:0006950">
    <property type="term" value="P:response to stress"/>
    <property type="evidence" value="ECO:0007669"/>
    <property type="project" value="UniProtKB-ARBA"/>
</dbReference>
<evidence type="ECO:0000259" key="9">
    <source>
        <dbReference type="PROSITE" id="PS51294"/>
    </source>
</evidence>
<proteinExistence type="predicted"/>
<feature type="domain" description="Myb-like" evidence="8">
    <location>
        <begin position="9"/>
        <end position="61"/>
    </location>
</feature>
<protein>
    <submittedName>
        <fullName evidence="10">Uncharacterized protein</fullName>
    </submittedName>
</protein>
<dbReference type="GO" id="GO:0043565">
    <property type="term" value="F:sequence-specific DNA binding"/>
    <property type="evidence" value="ECO:0007669"/>
    <property type="project" value="UniProtKB-ARBA"/>
</dbReference>
<keyword evidence="6" id="KW-0539">Nucleus</keyword>
<dbReference type="GO" id="GO:0005634">
    <property type="term" value="C:nucleus"/>
    <property type="evidence" value="ECO:0007669"/>
    <property type="project" value="UniProtKB-SubCell"/>
</dbReference>
<dbReference type="GO" id="GO:0046148">
    <property type="term" value="P:pigment biosynthetic process"/>
    <property type="evidence" value="ECO:0007669"/>
    <property type="project" value="UniProtKB-ARBA"/>
</dbReference>
<dbReference type="EMBL" id="CAKOAT010275156">
    <property type="protein sequence ID" value="CAH8359997.1"/>
    <property type="molecule type" value="Genomic_DNA"/>
</dbReference>
<evidence type="ECO:0000259" key="8">
    <source>
        <dbReference type="PROSITE" id="PS50090"/>
    </source>
</evidence>
<evidence type="ECO:0000256" key="2">
    <source>
        <dbReference type="ARBA" id="ARBA00022737"/>
    </source>
</evidence>
<dbReference type="Proteomes" id="UP001642260">
    <property type="component" value="Unassembled WGS sequence"/>
</dbReference>